<protein>
    <submittedName>
        <fullName evidence="1">Uncharacterized protein</fullName>
    </submittedName>
</protein>
<accession>M8BQL3</accession>
<sequence length="211" mass="24241">MELLNQLDGFHELGKICLLCMEREHSLKNFSDEDTGKVAWPKAVPTGGCTTTSGNGDDRYIFRGYRERLWAASRALLRWRSDDEADEELLEQAMMKASIGTMGLAERADEAAAASLVAEIQRHRVEHLVSVIKFCNLVSQLEARWPLHAEEMPAWVAVLYHRSTVRPFTCTHCWMKLKGKLPLEIPQYRSIHCFVHDNYIPFCQFLTRTED</sequence>
<organism evidence="1">
    <name type="scientific">Aegilops tauschii</name>
    <name type="common">Tausch's goatgrass</name>
    <name type="synonym">Aegilops squarrosa</name>
    <dbReference type="NCBI Taxonomy" id="37682"/>
    <lineage>
        <taxon>Eukaryota</taxon>
        <taxon>Viridiplantae</taxon>
        <taxon>Streptophyta</taxon>
        <taxon>Embryophyta</taxon>
        <taxon>Tracheophyta</taxon>
        <taxon>Spermatophyta</taxon>
        <taxon>Magnoliopsida</taxon>
        <taxon>Liliopsida</taxon>
        <taxon>Poales</taxon>
        <taxon>Poaceae</taxon>
        <taxon>BOP clade</taxon>
        <taxon>Pooideae</taxon>
        <taxon>Triticodae</taxon>
        <taxon>Triticeae</taxon>
        <taxon>Triticinae</taxon>
        <taxon>Aegilops</taxon>
    </lineage>
</organism>
<proteinExistence type="predicted"/>
<name>M8BQL3_AEGTA</name>
<evidence type="ECO:0000313" key="1">
    <source>
        <dbReference type="EnsemblPlants" id="EMT05242"/>
    </source>
</evidence>
<reference evidence="1" key="1">
    <citation type="submission" date="2015-06" db="UniProtKB">
        <authorList>
            <consortium name="EnsemblPlants"/>
        </authorList>
    </citation>
    <scope>IDENTIFICATION</scope>
</reference>
<dbReference type="AlphaFoldDB" id="M8BQL3"/>
<dbReference type="EnsemblPlants" id="EMT05242">
    <property type="protein sequence ID" value="EMT05242"/>
    <property type="gene ID" value="F775_25169"/>
</dbReference>